<organism evidence="2 3">
    <name type="scientific">Ligilactobacillus acidipiscis</name>
    <dbReference type="NCBI Taxonomy" id="89059"/>
    <lineage>
        <taxon>Bacteria</taxon>
        <taxon>Bacillati</taxon>
        <taxon>Bacillota</taxon>
        <taxon>Bacilli</taxon>
        <taxon>Lactobacillales</taxon>
        <taxon>Lactobacillaceae</taxon>
        <taxon>Ligilactobacillus</taxon>
    </lineage>
</organism>
<evidence type="ECO:0000313" key="3">
    <source>
        <dbReference type="Proteomes" id="UP000051491"/>
    </source>
</evidence>
<feature type="region of interest" description="Disordered" evidence="1">
    <location>
        <begin position="28"/>
        <end position="52"/>
    </location>
</feature>
<dbReference type="InterPro" id="IPR047909">
    <property type="entry name" value="SPJ_0845-like_N"/>
</dbReference>
<name>A0A0R2KGR0_9LACO</name>
<sequence>MKGLFKLSLKINRQSDLDELFSKFAVEPDKTPKKEELSKDKKQNDKQKKEQK</sequence>
<dbReference type="Proteomes" id="UP000051491">
    <property type="component" value="Unassembled WGS sequence"/>
</dbReference>
<comment type="caution">
    <text evidence="2">The sequence shown here is derived from an EMBL/GenBank/DDBJ whole genome shotgun (WGS) entry which is preliminary data.</text>
</comment>
<accession>A0A0R2KGR0</accession>
<dbReference type="EMBL" id="JQBK01000019">
    <property type="protein sequence ID" value="KRN85700.1"/>
    <property type="molecule type" value="Genomic_DNA"/>
</dbReference>
<gene>
    <name evidence="2" type="ORF">IV43_GL000775</name>
</gene>
<dbReference type="PATRIC" id="fig|89059.3.peg.808"/>
<evidence type="ECO:0000256" key="1">
    <source>
        <dbReference type="SAM" id="MobiDB-lite"/>
    </source>
</evidence>
<evidence type="ECO:0000313" key="2">
    <source>
        <dbReference type="EMBL" id="KRN85700.1"/>
    </source>
</evidence>
<dbReference type="AlphaFoldDB" id="A0A0R2KGR0"/>
<reference evidence="2 3" key="1">
    <citation type="journal article" date="2015" name="Genome Announc.">
        <title>Expanding the biotechnology potential of lactobacilli through comparative genomics of 213 strains and associated genera.</title>
        <authorList>
            <person name="Sun Z."/>
            <person name="Harris H.M."/>
            <person name="McCann A."/>
            <person name="Guo C."/>
            <person name="Argimon S."/>
            <person name="Zhang W."/>
            <person name="Yang X."/>
            <person name="Jeffery I.B."/>
            <person name="Cooney J.C."/>
            <person name="Kagawa T.F."/>
            <person name="Liu W."/>
            <person name="Song Y."/>
            <person name="Salvetti E."/>
            <person name="Wrobel A."/>
            <person name="Rasinkangas P."/>
            <person name="Parkhill J."/>
            <person name="Rea M.C."/>
            <person name="O'Sullivan O."/>
            <person name="Ritari J."/>
            <person name="Douillard F.P."/>
            <person name="Paul Ross R."/>
            <person name="Yang R."/>
            <person name="Briner A.E."/>
            <person name="Felis G.E."/>
            <person name="de Vos W.M."/>
            <person name="Barrangou R."/>
            <person name="Klaenhammer T.R."/>
            <person name="Caufield P.W."/>
            <person name="Cui Y."/>
            <person name="Zhang H."/>
            <person name="O'Toole P.W."/>
        </authorList>
    </citation>
    <scope>NUCLEOTIDE SEQUENCE [LARGE SCALE GENOMIC DNA]</scope>
    <source>
        <strain evidence="2 3">DSM 15353</strain>
    </source>
</reference>
<dbReference type="NCBIfam" id="NF040897">
    <property type="entry name" value="SPJ_0845_Nterm"/>
    <property type="match status" value="1"/>
</dbReference>
<proteinExistence type="predicted"/>
<protein>
    <submittedName>
        <fullName evidence="2">Uncharacterized protein</fullName>
    </submittedName>
</protein>